<evidence type="ECO:0000313" key="4">
    <source>
        <dbReference type="Proteomes" id="UP000003751"/>
    </source>
</evidence>
<dbReference type="EMBL" id="AEMG01000009">
    <property type="protein sequence ID" value="EFW91924.1"/>
    <property type="molecule type" value="Genomic_DNA"/>
</dbReference>
<keyword evidence="1" id="KW-0812">Transmembrane</keyword>
<reference evidence="3" key="3">
    <citation type="submission" date="2016-11" db="EMBL/GenBank/DDBJ databases">
        <authorList>
            <person name="Jaros S."/>
            <person name="Januszkiewicz K."/>
            <person name="Wedrychowicz H."/>
        </authorList>
    </citation>
    <scope>NUCLEOTIDE SEQUENCE [LARGE SCALE GENOMIC DNA]</scope>
    <source>
        <strain evidence="3">DX253</strain>
    </source>
</reference>
<gene>
    <name evidence="3" type="ORF">SAMN05444342_2325</name>
    <name evidence="2" type="ORF">ZOD2009_10615</name>
</gene>
<sequence length="37" mass="4009">MDALGEKIIQADALLWHISNVGVGIAVFVGWLKTTIQ</sequence>
<accession>E7QTJ5</accession>
<proteinExistence type="predicted"/>
<reference evidence="2 4" key="1">
    <citation type="journal article" date="2014" name="ISME J.">
        <title>Trehalose/2-sulfotrehalose biosynthesis and glycine-betaine uptake are widely spread mechanisms for osmoadaptation in the Halobacteriales.</title>
        <authorList>
            <person name="Youssef N.H."/>
            <person name="Savage-Ashlock K.N."/>
            <person name="McCully A.L."/>
            <person name="Luedtke B."/>
            <person name="Shaw E.I."/>
            <person name="Hoff W.D."/>
            <person name="Elshahed M.S."/>
        </authorList>
    </citation>
    <scope>NUCLEOTIDE SEQUENCE [LARGE SCALE GENOMIC DNA]</scope>
    <source>
        <strain evidence="2 4">DX253</strain>
    </source>
</reference>
<keyword evidence="1" id="KW-0472">Membrane</keyword>
<dbReference type="Proteomes" id="UP000003751">
    <property type="component" value="Unassembled WGS sequence"/>
</dbReference>
<name>E7QTJ5_HALPU</name>
<evidence type="ECO:0000256" key="1">
    <source>
        <dbReference type="SAM" id="Phobius"/>
    </source>
</evidence>
<organism evidence="2 4">
    <name type="scientific">Haladaptatus paucihalophilus DX253</name>
    <dbReference type="NCBI Taxonomy" id="797209"/>
    <lineage>
        <taxon>Archaea</taxon>
        <taxon>Methanobacteriati</taxon>
        <taxon>Methanobacteriota</taxon>
        <taxon>Stenosarchaea group</taxon>
        <taxon>Halobacteria</taxon>
        <taxon>Halobacteriales</taxon>
        <taxon>Haladaptataceae</taxon>
        <taxon>Haladaptatus</taxon>
    </lineage>
</organism>
<evidence type="ECO:0000313" key="5">
    <source>
        <dbReference type="Proteomes" id="UP000184203"/>
    </source>
</evidence>
<dbReference type="Proteomes" id="UP000184203">
    <property type="component" value="Unassembled WGS sequence"/>
</dbReference>
<dbReference type="AlphaFoldDB" id="E7QTJ5"/>
<evidence type="ECO:0000313" key="2">
    <source>
        <dbReference type="EMBL" id="EFW91924.1"/>
    </source>
</evidence>
<feature type="transmembrane region" description="Helical" evidence="1">
    <location>
        <begin position="14"/>
        <end position="32"/>
    </location>
</feature>
<keyword evidence="1" id="KW-1133">Transmembrane helix</keyword>
<protein>
    <submittedName>
        <fullName evidence="2">Uncharacterized protein</fullName>
    </submittedName>
</protein>
<keyword evidence="5" id="KW-1185">Reference proteome</keyword>
<reference evidence="5" key="2">
    <citation type="submission" date="2016-11" db="EMBL/GenBank/DDBJ databases">
        <authorList>
            <person name="Varghese N."/>
            <person name="Submissions S."/>
        </authorList>
    </citation>
    <scope>NUCLEOTIDE SEQUENCE [LARGE SCALE GENOMIC DNA]</scope>
    <source>
        <strain evidence="5">DX253</strain>
    </source>
</reference>
<dbReference type="EMBL" id="FRAN01000003">
    <property type="protein sequence ID" value="SHK83223.1"/>
    <property type="molecule type" value="Genomic_DNA"/>
</dbReference>
<evidence type="ECO:0000313" key="3">
    <source>
        <dbReference type="EMBL" id="SHK83223.1"/>
    </source>
</evidence>